<dbReference type="InterPro" id="IPR000914">
    <property type="entry name" value="SBP_5_dom"/>
</dbReference>
<dbReference type="RefSeq" id="WP_152234571.1">
    <property type="nucleotide sequence ID" value="NZ_JBHSKZ010000006.1"/>
</dbReference>
<dbReference type="GO" id="GO:1904680">
    <property type="term" value="F:peptide transmembrane transporter activity"/>
    <property type="evidence" value="ECO:0007669"/>
    <property type="project" value="TreeGrafter"/>
</dbReference>
<feature type="domain" description="Solute-binding protein family 5" evidence="5">
    <location>
        <begin position="110"/>
        <end position="492"/>
    </location>
</feature>
<dbReference type="AlphaFoldDB" id="A0A6I1GF18"/>
<dbReference type="Gene3D" id="3.40.190.10">
    <property type="entry name" value="Periplasmic binding protein-like II"/>
    <property type="match status" value="1"/>
</dbReference>
<dbReference type="PROSITE" id="PS01040">
    <property type="entry name" value="SBP_BACTERIAL_5"/>
    <property type="match status" value="1"/>
</dbReference>
<dbReference type="FunFam" id="3.90.76.10:FF:000004">
    <property type="entry name" value="Peptide ABC transporter substrate-binding protein"/>
    <property type="match status" value="1"/>
</dbReference>
<dbReference type="PANTHER" id="PTHR30290:SF81">
    <property type="entry name" value="OLIGOPEPTIDE-BINDING PROTEIN OPPA"/>
    <property type="match status" value="1"/>
</dbReference>
<dbReference type="InterPro" id="IPR023765">
    <property type="entry name" value="SBP_5_CS"/>
</dbReference>
<dbReference type="GO" id="GO:0043190">
    <property type="term" value="C:ATP-binding cassette (ABC) transporter complex"/>
    <property type="evidence" value="ECO:0007669"/>
    <property type="project" value="InterPro"/>
</dbReference>
<dbReference type="Gene3D" id="3.10.105.10">
    <property type="entry name" value="Dipeptide-binding Protein, Domain 3"/>
    <property type="match status" value="1"/>
</dbReference>
<comment type="subcellular location">
    <subcellularLocation>
        <location evidence="1">Cell membrane</location>
        <topology evidence="1">Lipid-anchor</topology>
    </subcellularLocation>
</comment>
<accession>A0A6I1GF18</accession>
<sequence length="577" mass="63229">MSLATKSRARRITSVLAAAVAALMLAGCGASNNSATSSTPTTVDGSLNKIVYKGDASKSPAKANQRDDTFVTTIGTPSGVFLPYFQDNGWDGNATQPIFNSLVVVDNSGNVKPDLAEKWDISSDGLTYTYHLRKGLKFSDGSPLTAKDVAFTLTLLNDPAYSGGADFTNIGIKGVDEYKNGNAKSISGIKVVDDQTITIETTKVNPLALQTLGGSVLSKAYYGKDYKKGKLDYLKDLYSKPMGDGPYQLSKYVDGQEIRYKANKYYYGGKPKIENLIFKVTSKDTALANFQNGETDDDSFTPDQDNLDQLKSFGFATIRESTVPDISEIWLNNKNDILKDKKVRQALVYGLDRQQIVDVQLKGFGQVANVYAAPTQWSYTEKGVPTYKYNADKAKKLLDEAGWREGSDGIRVKDGKKLTLRYLTSKSDDPVVPIATENYKAIGVNFQPEVLDGDTIIQRWTQGGDWDMVGGFRTNGLVDPDDAINEFYSTNTSVNLTGYDNAEVTKLAKEGIATQDKDKRKEIYAELYKKLGEDVPTILVSYRQSLSAWNARIKNAEDFSTGSGDSSQALAKLEITK</sequence>
<dbReference type="PANTHER" id="PTHR30290">
    <property type="entry name" value="PERIPLASMIC BINDING COMPONENT OF ABC TRANSPORTER"/>
    <property type="match status" value="1"/>
</dbReference>
<evidence type="ECO:0000313" key="7">
    <source>
        <dbReference type="Proteomes" id="UP000441772"/>
    </source>
</evidence>
<feature type="signal peptide" evidence="4">
    <location>
        <begin position="1"/>
        <end position="30"/>
    </location>
</feature>
<dbReference type="InterPro" id="IPR039424">
    <property type="entry name" value="SBP_5"/>
</dbReference>
<keyword evidence="7" id="KW-1185">Reference proteome</keyword>
<evidence type="ECO:0000256" key="4">
    <source>
        <dbReference type="SAM" id="SignalP"/>
    </source>
</evidence>
<comment type="similarity">
    <text evidence="2">Belongs to the bacterial solute-binding protein 5 family.</text>
</comment>
<feature type="chain" id="PRO_5039497305" evidence="4">
    <location>
        <begin position="31"/>
        <end position="577"/>
    </location>
</feature>
<proteinExistence type="inferred from homology"/>
<dbReference type="PIRSF" id="PIRSF002741">
    <property type="entry name" value="MppA"/>
    <property type="match status" value="1"/>
</dbReference>
<dbReference type="GO" id="GO:0042597">
    <property type="term" value="C:periplasmic space"/>
    <property type="evidence" value="ECO:0007669"/>
    <property type="project" value="UniProtKB-ARBA"/>
</dbReference>
<evidence type="ECO:0000313" key="6">
    <source>
        <dbReference type="EMBL" id="KAB7790233.1"/>
    </source>
</evidence>
<evidence type="ECO:0000259" key="5">
    <source>
        <dbReference type="Pfam" id="PF00496"/>
    </source>
</evidence>
<dbReference type="CDD" id="cd00995">
    <property type="entry name" value="PBP2_NikA_DppA_OppA_like"/>
    <property type="match status" value="1"/>
</dbReference>
<evidence type="ECO:0000256" key="1">
    <source>
        <dbReference type="ARBA" id="ARBA00004193"/>
    </source>
</evidence>
<dbReference type="Pfam" id="PF00496">
    <property type="entry name" value="SBP_bac_5"/>
    <property type="match status" value="1"/>
</dbReference>
<reference evidence="6 7" key="1">
    <citation type="submission" date="2019-09" db="EMBL/GenBank/DDBJ databases">
        <title>Characterization of the phylogenetic diversity of two novel species belonging to the genus Bifidobacterium: Bifidobacterium cebidarum sp. nov. and Bifidobacterium leontopitheci sp. nov.</title>
        <authorList>
            <person name="Lugli G.A."/>
            <person name="Duranti S."/>
            <person name="Milani C."/>
            <person name="Turroni F."/>
            <person name="Ventura M."/>
        </authorList>
    </citation>
    <scope>NUCLEOTIDE SEQUENCE [LARGE SCALE GENOMIC DNA]</scope>
    <source>
        <strain evidence="6 7">LMG 31471</strain>
    </source>
</reference>
<evidence type="ECO:0000256" key="2">
    <source>
        <dbReference type="ARBA" id="ARBA00005695"/>
    </source>
</evidence>
<evidence type="ECO:0000256" key="3">
    <source>
        <dbReference type="ARBA" id="ARBA00022729"/>
    </source>
</evidence>
<dbReference type="SUPFAM" id="SSF53850">
    <property type="entry name" value="Periplasmic binding protein-like II"/>
    <property type="match status" value="1"/>
</dbReference>
<name>A0A6I1GF18_9BIFI</name>
<dbReference type="GO" id="GO:0015833">
    <property type="term" value="P:peptide transport"/>
    <property type="evidence" value="ECO:0007669"/>
    <property type="project" value="TreeGrafter"/>
</dbReference>
<protein>
    <submittedName>
        <fullName evidence="6">ABC transporter substrate-binding protein</fullName>
    </submittedName>
</protein>
<dbReference type="PROSITE" id="PS51257">
    <property type="entry name" value="PROKAR_LIPOPROTEIN"/>
    <property type="match status" value="1"/>
</dbReference>
<dbReference type="EMBL" id="WBVT01000017">
    <property type="protein sequence ID" value="KAB7790233.1"/>
    <property type="molecule type" value="Genomic_DNA"/>
</dbReference>
<gene>
    <name evidence="6" type="ORF">F7D09_1226</name>
</gene>
<keyword evidence="3 4" id="KW-0732">Signal</keyword>
<dbReference type="InterPro" id="IPR030678">
    <property type="entry name" value="Peptide/Ni-bd"/>
</dbReference>
<dbReference type="Gene3D" id="3.90.76.10">
    <property type="entry name" value="Dipeptide-binding Protein, Domain 1"/>
    <property type="match status" value="1"/>
</dbReference>
<organism evidence="6 7">
    <name type="scientific">Bifidobacterium leontopitheci</name>
    <dbReference type="NCBI Taxonomy" id="2650774"/>
    <lineage>
        <taxon>Bacteria</taxon>
        <taxon>Bacillati</taxon>
        <taxon>Actinomycetota</taxon>
        <taxon>Actinomycetes</taxon>
        <taxon>Bifidobacteriales</taxon>
        <taxon>Bifidobacteriaceae</taxon>
        <taxon>Bifidobacterium</taxon>
    </lineage>
</organism>
<comment type="caution">
    <text evidence="6">The sequence shown here is derived from an EMBL/GenBank/DDBJ whole genome shotgun (WGS) entry which is preliminary data.</text>
</comment>
<dbReference type="Proteomes" id="UP000441772">
    <property type="component" value="Unassembled WGS sequence"/>
</dbReference>